<dbReference type="KEGG" id="agv:OJF2_48120"/>
<name>A0A5B9W6G9_9BACT</name>
<dbReference type="PANTHER" id="PTHR23150">
    <property type="entry name" value="SULFATASE MODIFYING FACTOR 1, 2"/>
    <property type="match status" value="1"/>
</dbReference>
<feature type="chain" id="PRO_5023123575" evidence="2">
    <location>
        <begin position="28"/>
        <end position="347"/>
    </location>
</feature>
<dbReference type="GO" id="GO:0004674">
    <property type="term" value="F:protein serine/threonine kinase activity"/>
    <property type="evidence" value="ECO:0007669"/>
    <property type="project" value="UniProtKB-EC"/>
</dbReference>
<dbReference type="InterPro" id="IPR042095">
    <property type="entry name" value="SUMF_sf"/>
</dbReference>
<evidence type="ECO:0000313" key="5">
    <source>
        <dbReference type="Proteomes" id="UP000324233"/>
    </source>
</evidence>
<dbReference type="InterPro" id="IPR051043">
    <property type="entry name" value="Sulfatase_Mod_Factor_Kinase"/>
</dbReference>
<feature type="compositionally biased region" description="Basic and acidic residues" evidence="1">
    <location>
        <begin position="70"/>
        <end position="79"/>
    </location>
</feature>
<gene>
    <name evidence="4" type="primary">pkn1_5</name>
    <name evidence="4" type="ORF">OJF2_48120</name>
</gene>
<evidence type="ECO:0000256" key="1">
    <source>
        <dbReference type="SAM" id="MobiDB-lite"/>
    </source>
</evidence>
<evidence type="ECO:0000259" key="3">
    <source>
        <dbReference type="Pfam" id="PF03781"/>
    </source>
</evidence>
<feature type="region of interest" description="Disordered" evidence="1">
    <location>
        <begin position="115"/>
        <end position="143"/>
    </location>
</feature>
<dbReference type="InterPro" id="IPR016187">
    <property type="entry name" value="CTDL_fold"/>
</dbReference>
<evidence type="ECO:0000256" key="2">
    <source>
        <dbReference type="SAM" id="SignalP"/>
    </source>
</evidence>
<dbReference type="SUPFAM" id="SSF56436">
    <property type="entry name" value="C-type lectin-like"/>
    <property type="match status" value="1"/>
</dbReference>
<dbReference type="RefSeq" id="WP_246196119.1">
    <property type="nucleotide sequence ID" value="NZ_CP042997.1"/>
</dbReference>
<feature type="domain" description="Sulfatase-modifying factor enzyme-like" evidence="3">
    <location>
        <begin position="53"/>
        <end position="300"/>
    </location>
</feature>
<dbReference type="EC" id="2.7.11.1" evidence="4"/>
<dbReference type="InterPro" id="IPR005532">
    <property type="entry name" value="SUMF_dom"/>
</dbReference>
<proteinExistence type="predicted"/>
<organism evidence="4 5">
    <name type="scientific">Aquisphaera giovannonii</name>
    <dbReference type="NCBI Taxonomy" id="406548"/>
    <lineage>
        <taxon>Bacteria</taxon>
        <taxon>Pseudomonadati</taxon>
        <taxon>Planctomycetota</taxon>
        <taxon>Planctomycetia</taxon>
        <taxon>Isosphaerales</taxon>
        <taxon>Isosphaeraceae</taxon>
        <taxon>Aquisphaera</taxon>
    </lineage>
</organism>
<keyword evidence="2" id="KW-0732">Signal</keyword>
<keyword evidence="4" id="KW-0808">Transferase</keyword>
<dbReference type="Pfam" id="PF03781">
    <property type="entry name" value="FGE-sulfatase"/>
    <property type="match status" value="1"/>
</dbReference>
<reference evidence="4 5" key="1">
    <citation type="submission" date="2019-08" db="EMBL/GenBank/DDBJ databases">
        <title>Deep-cultivation of Planctomycetes and their phenomic and genomic characterization uncovers novel biology.</title>
        <authorList>
            <person name="Wiegand S."/>
            <person name="Jogler M."/>
            <person name="Boedeker C."/>
            <person name="Pinto D."/>
            <person name="Vollmers J."/>
            <person name="Rivas-Marin E."/>
            <person name="Kohn T."/>
            <person name="Peeters S.H."/>
            <person name="Heuer A."/>
            <person name="Rast P."/>
            <person name="Oberbeckmann S."/>
            <person name="Bunk B."/>
            <person name="Jeske O."/>
            <person name="Meyerdierks A."/>
            <person name="Storesund J.E."/>
            <person name="Kallscheuer N."/>
            <person name="Luecker S."/>
            <person name="Lage O.M."/>
            <person name="Pohl T."/>
            <person name="Merkel B.J."/>
            <person name="Hornburger P."/>
            <person name="Mueller R.-W."/>
            <person name="Bruemmer F."/>
            <person name="Labrenz M."/>
            <person name="Spormann A.M."/>
            <person name="Op den Camp H."/>
            <person name="Overmann J."/>
            <person name="Amann R."/>
            <person name="Jetten M.S.M."/>
            <person name="Mascher T."/>
            <person name="Medema M.H."/>
            <person name="Devos D.P."/>
            <person name="Kaster A.-K."/>
            <person name="Ovreas L."/>
            <person name="Rohde M."/>
            <person name="Galperin M.Y."/>
            <person name="Jogler C."/>
        </authorList>
    </citation>
    <scope>NUCLEOTIDE SEQUENCE [LARGE SCALE GENOMIC DNA]</scope>
    <source>
        <strain evidence="4 5">OJF2</strain>
    </source>
</reference>
<keyword evidence="5" id="KW-1185">Reference proteome</keyword>
<feature type="region of interest" description="Disordered" evidence="1">
    <location>
        <begin position="62"/>
        <end position="82"/>
    </location>
</feature>
<dbReference type="EMBL" id="CP042997">
    <property type="protein sequence ID" value="QEH36252.1"/>
    <property type="molecule type" value="Genomic_DNA"/>
</dbReference>
<sequence length="347" mass="38587" precursor="true">MSRPLHNCGLAVAAAVAALACTAPAPAQEPAPASPADLKPYTETIPGTDLKFEMVPIPGGEFVMGSPDDEEKRGADEGPQHPVKIAPFWMGAREVTWDEYDQFAFQLDLKKKKRDNVDLTSQPETEKKADAVTRPTPPYADETFGFGRKGQPVICITHHAAMEYCRWLSEKTGKVYRLPTEAEWEYAARAGTKAPYSFDDASMIGDFAWYVENAEKPQPVGKKKPNPWGLYDIHGNVAEWCLDHYVADGYKALPADKPTLGPVVLPDAREYPYVARGGSWDDDAEKLRSAARRSSNPEWSVQDPQRPQSIWWHTDATFVGFRLVRPVAEQENLKGLKSQVVKGKTTR</sequence>
<feature type="signal peptide" evidence="2">
    <location>
        <begin position="1"/>
        <end position="27"/>
    </location>
</feature>
<dbReference type="PROSITE" id="PS51257">
    <property type="entry name" value="PROKAR_LIPOPROTEIN"/>
    <property type="match status" value="1"/>
</dbReference>
<dbReference type="Gene3D" id="3.90.1580.10">
    <property type="entry name" value="paralog of FGE (formylglycine-generating enzyme)"/>
    <property type="match status" value="1"/>
</dbReference>
<dbReference type="GO" id="GO:0120147">
    <property type="term" value="F:formylglycine-generating oxidase activity"/>
    <property type="evidence" value="ECO:0007669"/>
    <property type="project" value="TreeGrafter"/>
</dbReference>
<dbReference type="PANTHER" id="PTHR23150:SF19">
    <property type="entry name" value="FORMYLGLYCINE-GENERATING ENZYME"/>
    <property type="match status" value="1"/>
</dbReference>
<evidence type="ECO:0000313" key="4">
    <source>
        <dbReference type="EMBL" id="QEH36252.1"/>
    </source>
</evidence>
<dbReference type="AlphaFoldDB" id="A0A5B9W6G9"/>
<protein>
    <submittedName>
        <fullName evidence="4">Serine/threonine-protein kinase pkn1</fullName>
        <ecNumber evidence="4">2.7.11.1</ecNumber>
    </submittedName>
</protein>
<dbReference type="Proteomes" id="UP000324233">
    <property type="component" value="Chromosome"/>
</dbReference>
<keyword evidence="4" id="KW-0418">Kinase</keyword>
<accession>A0A5B9W6G9</accession>